<dbReference type="AlphaFoldDB" id="A0A7J7GZ19"/>
<keyword evidence="2" id="KW-1133">Transmembrane helix</keyword>
<evidence type="ECO:0000313" key="3">
    <source>
        <dbReference type="EMBL" id="KAF5944744.1"/>
    </source>
</evidence>
<keyword evidence="2" id="KW-0812">Transmembrane</keyword>
<evidence type="ECO:0000256" key="2">
    <source>
        <dbReference type="SAM" id="Phobius"/>
    </source>
</evidence>
<proteinExistence type="predicted"/>
<dbReference type="EMBL" id="JACBKZ010000008">
    <property type="protein sequence ID" value="KAF5944744.1"/>
    <property type="molecule type" value="Genomic_DNA"/>
</dbReference>
<dbReference type="Proteomes" id="UP000593564">
    <property type="component" value="Unassembled WGS sequence"/>
</dbReference>
<evidence type="ECO:0000313" key="4">
    <source>
        <dbReference type="Proteomes" id="UP000593564"/>
    </source>
</evidence>
<comment type="caution">
    <text evidence="3">The sequence shown here is derived from an EMBL/GenBank/DDBJ whole genome shotgun (WGS) entry which is preliminary data.</text>
</comment>
<accession>A0A7J7GZ19</accession>
<sequence>MIKAKKAFYSAPAMPTSKPDESETKDFSTLTRQHLIQVSKPYIFPAAILLVVFYCCGGCFILTLKSIVCGLRRSTFSAGKQVVKMMKAPRRSYMKIPRHVF</sequence>
<keyword evidence="2" id="KW-0472">Membrane</keyword>
<reference evidence="4" key="1">
    <citation type="journal article" date="2020" name="Nat. Commun.">
        <title>Genome assembly of wild tea tree DASZ reveals pedigree and selection history of tea varieties.</title>
        <authorList>
            <person name="Zhang W."/>
            <person name="Zhang Y."/>
            <person name="Qiu H."/>
            <person name="Guo Y."/>
            <person name="Wan H."/>
            <person name="Zhang X."/>
            <person name="Scossa F."/>
            <person name="Alseekh S."/>
            <person name="Zhang Q."/>
            <person name="Wang P."/>
            <person name="Xu L."/>
            <person name="Schmidt M.H."/>
            <person name="Jia X."/>
            <person name="Li D."/>
            <person name="Zhu A."/>
            <person name="Guo F."/>
            <person name="Chen W."/>
            <person name="Ni D."/>
            <person name="Usadel B."/>
            <person name="Fernie A.R."/>
            <person name="Wen W."/>
        </authorList>
    </citation>
    <scope>NUCLEOTIDE SEQUENCE [LARGE SCALE GENOMIC DNA]</scope>
    <source>
        <strain evidence="4">cv. G240</strain>
    </source>
</reference>
<feature type="transmembrane region" description="Helical" evidence="2">
    <location>
        <begin position="42"/>
        <end position="64"/>
    </location>
</feature>
<organism evidence="3 4">
    <name type="scientific">Camellia sinensis</name>
    <name type="common">Tea plant</name>
    <name type="synonym">Thea sinensis</name>
    <dbReference type="NCBI Taxonomy" id="4442"/>
    <lineage>
        <taxon>Eukaryota</taxon>
        <taxon>Viridiplantae</taxon>
        <taxon>Streptophyta</taxon>
        <taxon>Embryophyta</taxon>
        <taxon>Tracheophyta</taxon>
        <taxon>Spermatophyta</taxon>
        <taxon>Magnoliopsida</taxon>
        <taxon>eudicotyledons</taxon>
        <taxon>Gunneridae</taxon>
        <taxon>Pentapetalae</taxon>
        <taxon>asterids</taxon>
        <taxon>Ericales</taxon>
        <taxon>Theaceae</taxon>
        <taxon>Camellia</taxon>
    </lineage>
</organism>
<protein>
    <recommendedName>
        <fullName evidence="5">Transmembrane protein</fullName>
    </recommendedName>
</protein>
<evidence type="ECO:0000256" key="1">
    <source>
        <dbReference type="SAM" id="MobiDB-lite"/>
    </source>
</evidence>
<feature type="region of interest" description="Disordered" evidence="1">
    <location>
        <begin position="1"/>
        <end position="25"/>
    </location>
</feature>
<reference evidence="3 4" key="2">
    <citation type="submission" date="2020-07" db="EMBL/GenBank/DDBJ databases">
        <title>Genome assembly of wild tea tree DASZ reveals pedigree and selection history of tea varieties.</title>
        <authorList>
            <person name="Zhang W."/>
        </authorList>
    </citation>
    <scope>NUCLEOTIDE SEQUENCE [LARGE SCALE GENOMIC DNA]</scope>
    <source>
        <strain evidence="4">cv. G240</strain>
        <tissue evidence="3">Leaf</tissue>
    </source>
</reference>
<keyword evidence="4" id="KW-1185">Reference proteome</keyword>
<evidence type="ECO:0008006" key="5">
    <source>
        <dbReference type="Google" id="ProtNLM"/>
    </source>
</evidence>
<name>A0A7J7GZ19_CAMSI</name>
<gene>
    <name evidence="3" type="ORF">HYC85_018821</name>
</gene>